<dbReference type="Proteomes" id="UP000612808">
    <property type="component" value="Unassembled WGS sequence"/>
</dbReference>
<comment type="caution">
    <text evidence="2">The sequence shown here is derived from an EMBL/GenBank/DDBJ whole genome shotgun (WGS) entry which is preliminary data.</text>
</comment>
<dbReference type="EMBL" id="BOMB01000009">
    <property type="protein sequence ID" value="GID10745.1"/>
    <property type="molecule type" value="Genomic_DNA"/>
</dbReference>
<keyword evidence="3" id="KW-1185">Reference proteome</keyword>
<feature type="region of interest" description="Disordered" evidence="1">
    <location>
        <begin position="1"/>
        <end position="23"/>
    </location>
</feature>
<organism evidence="2 3">
    <name type="scientific">Actinocatenispora rupis</name>
    <dbReference type="NCBI Taxonomy" id="519421"/>
    <lineage>
        <taxon>Bacteria</taxon>
        <taxon>Bacillati</taxon>
        <taxon>Actinomycetota</taxon>
        <taxon>Actinomycetes</taxon>
        <taxon>Micromonosporales</taxon>
        <taxon>Micromonosporaceae</taxon>
        <taxon>Actinocatenispora</taxon>
    </lineage>
</organism>
<evidence type="ECO:0000313" key="2">
    <source>
        <dbReference type="EMBL" id="GID10745.1"/>
    </source>
</evidence>
<name>A0A8J3NBF8_9ACTN</name>
<evidence type="ECO:0000313" key="3">
    <source>
        <dbReference type="Proteomes" id="UP000612808"/>
    </source>
</evidence>
<evidence type="ECO:0000256" key="1">
    <source>
        <dbReference type="SAM" id="MobiDB-lite"/>
    </source>
</evidence>
<protein>
    <submittedName>
        <fullName evidence="2">Uncharacterized protein</fullName>
    </submittedName>
</protein>
<dbReference type="AlphaFoldDB" id="A0A8J3NBF8"/>
<reference evidence="2" key="1">
    <citation type="submission" date="2021-01" db="EMBL/GenBank/DDBJ databases">
        <title>Whole genome shotgun sequence of Actinocatenispora rupis NBRC 107355.</title>
        <authorList>
            <person name="Komaki H."/>
            <person name="Tamura T."/>
        </authorList>
    </citation>
    <scope>NUCLEOTIDE SEQUENCE</scope>
    <source>
        <strain evidence="2">NBRC 107355</strain>
    </source>
</reference>
<proteinExistence type="predicted"/>
<sequence>MVTHFGASAPTVPTGHVAPALTPTPTDSALAEAFAPLVESDAGRWPVVEDPDRWRSFVMQVIDQHHRVTVPGVGAEQCSCGRPFMLCPIGPLAHQLLG</sequence>
<dbReference type="RefSeq" id="WP_203656219.1">
    <property type="nucleotide sequence ID" value="NZ_BAAAZM010000003.1"/>
</dbReference>
<gene>
    <name evidence="2" type="ORF">Aru02nite_16340</name>
</gene>
<accession>A0A8J3NBF8</accession>